<proteinExistence type="predicted"/>
<feature type="coiled-coil region" evidence="1">
    <location>
        <begin position="59"/>
        <end position="86"/>
    </location>
</feature>
<evidence type="ECO:0000313" key="5">
    <source>
        <dbReference type="Proteomes" id="UP000652231"/>
    </source>
</evidence>
<keyword evidence="1" id="KW-0175">Coiled coil</keyword>
<gene>
    <name evidence="4" type="ORF">GCM10011312_03150</name>
</gene>
<dbReference type="PANTHER" id="PTHR34220">
    <property type="entry name" value="SENSOR HISTIDINE KINASE YPDA"/>
    <property type="match status" value="1"/>
</dbReference>
<dbReference type="InterPro" id="IPR036890">
    <property type="entry name" value="HATPase_C_sf"/>
</dbReference>
<keyword evidence="2" id="KW-0812">Transmembrane</keyword>
<dbReference type="AlphaFoldDB" id="A0A8J2V5X0"/>
<dbReference type="SUPFAM" id="SSF55874">
    <property type="entry name" value="ATPase domain of HSP90 chaperone/DNA topoisomerase II/histidine kinase"/>
    <property type="match status" value="1"/>
</dbReference>
<dbReference type="Gene3D" id="3.30.565.10">
    <property type="entry name" value="Histidine kinase-like ATPase, C-terminal domain"/>
    <property type="match status" value="1"/>
</dbReference>
<evidence type="ECO:0000256" key="2">
    <source>
        <dbReference type="SAM" id="Phobius"/>
    </source>
</evidence>
<dbReference type="Proteomes" id="UP000652231">
    <property type="component" value="Unassembled WGS sequence"/>
</dbReference>
<keyword evidence="2" id="KW-0472">Membrane</keyword>
<protein>
    <recommendedName>
        <fullName evidence="3">Signal transduction histidine kinase internal region domain-containing protein</fullName>
    </recommendedName>
</protein>
<dbReference type="InterPro" id="IPR050640">
    <property type="entry name" value="Bact_2-comp_sensor_kinase"/>
</dbReference>
<dbReference type="GO" id="GO:0016020">
    <property type="term" value="C:membrane"/>
    <property type="evidence" value="ECO:0007669"/>
    <property type="project" value="InterPro"/>
</dbReference>
<keyword evidence="2" id="KW-1133">Transmembrane helix</keyword>
<comment type="caution">
    <text evidence="4">The sequence shown here is derived from an EMBL/GenBank/DDBJ whole genome shotgun (WGS) entry which is preliminary data.</text>
</comment>
<feature type="transmembrane region" description="Helical" evidence="2">
    <location>
        <begin position="7"/>
        <end position="28"/>
    </location>
</feature>
<dbReference type="EMBL" id="BMGK01000001">
    <property type="protein sequence ID" value="GGD82183.1"/>
    <property type="molecule type" value="Genomic_DNA"/>
</dbReference>
<reference evidence="4" key="2">
    <citation type="submission" date="2020-09" db="EMBL/GenBank/DDBJ databases">
        <authorList>
            <person name="Sun Q."/>
            <person name="Zhou Y."/>
        </authorList>
    </citation>
    <scope>NUCLEOTIDE SEQUENCE</scope>
    <source>
        <strain evidence="4">CGMCC 1.12924</strain>
    </source>
</reference>
<evidence type="ECO:0000313" key="4">
    <source>
        <dbReference type="EMBL" id="GGD82183.1"/>
    </source>
</evidence>
<evidence type="ECO:0000256" key="1">
    <source>
        <dbReference type="SAM" id="Coils"/>
    </source>
</evidence>
<name>A0A8J2V5X0_9FLAO</name>
<dbReference type="InterPro" id="IPR010559">
    <property type="entry name" value="Sig_transdc_His_kin_internal"/>
</dbReference>
<evidence type="ECO:0000259" key="3">
    <source>
        <dbReference type="Pfam" id="PF06580"/>
    </source>
</evidence>
<dbReference type="PANTHER" id="PTHR34220:SF7">
    <property type="entry name" value="SENSOR HISTIDINE KINASE YPDA"/>
    <property type="match status" value="1"/>
</dbReference>
<organism evidence="4 5">
    <name type="scientific">Planktosalinus lacus</name>
    <dbReference type="NCBI Taxonomy" id="1526573"/>
    <lineage>
        <taxon>Bacteria</taxon>
        <taxon>Pseudomonadati</taxon>
        <taxon>Bacteroidota</taxon>
        <taxon>Flavobacteriia</taxon>
        <taxon>Flavobacteriales</taxon>
        <taxon>Flavobacteriaceae</taxon>
        <taxon>Planktosalinus</taxon>
    </lineage>
</organism>
<accession>A0A8J2V5X0</accession>
<keyword evidence="5" id="KW-1185">Reference proteome</keyword>
<dbReference type="GO" id="GO:0000155">
    <property type="term" value="F:phosphorelay sensor kinase activity"/>
    <property type="evidence" value="ECO:0007669"/>
    <property type="project" value="InterPro"/>
</dbReference>
<dbReference type="Pfam" id="PF06580">
    <property type="entry name" value="His_kinase"/>
    <property type="match status" value="1"/>
</dbReference>
<feature type="domain" description="Signal transduction histidine kinase internal region" evidence="3">
    <location>
        <begin position="101"/>
        <end position="178"/>
    </location>
</feature>
<reference evidence="4" key="1">
    <citation type="journal article" date="2014" name="Int. J. Syst. Evol. Microbiol.">
        <title>Complete genome sequence of Corynebacterium casei LMG S-19264T (=DSM 44701T), isolated from a smear-ripened cheese.</title>
        <authorList>
            <consortium name="US DOE Joint Genome Institute (JGI-PGF)"/>
            <person name="Walter F."/>
            <person name="Albersmeier A."/>
            <person name="Kalinowski J."/>
            <person name="Ruckert C."/>
        </authorList>
    </citation>
    <scope>NUCLEOTIDE SEQUENCE</scope>
    <source>
        <strain evidence="4">CGMCC 1.12924</strain>
    </source>
</reference>
<sequence>MQTEPEPLIYFFIGILLESLVFMFGLGYKIKLIYDEKINVQEKIIAEQIENQLLKERYGQELENKLKKQANELIKTQKKAEEEKLNFVKVGFEKELNHLHLVSLQSQMNPHFIFNALNSIKVFLIENNKEKAVYYLNKFSKLIRKILESSRIESHSLEEELELISLYLSIENIRFDDSIQVSIETEPDISFSIIKVPPLILQPFVENAIWHGLMLSKKEKRITIKVYKQDNKVKVSLIDNGVGRDASFSLKKKKSFKKESVGLKMTEERISFFNQKHKLNYSFKINDLKDKEGNPFGTEVQFSFD</sequence>